<evidence type="ECO:0000313" key="1">
    <source>
        <dbReference type="EMBL" id="MCT7658306.1"/>
    </source>
</evidence>
<protein>
    <recommendedName>
        <fullName evidence="3">Metallo-beta-lactamase domain-containing protein</fullName>
    </recommendedName>
</protein>
<dbReference type="InterPro" id="IPR052159">
    <property type="entry name" value="Competence_DNA_uptake"/>
</dbReference>
<dbReference type="Proteomes" id="UP001206639">
    <property type="component" value="Unassembled WGS sequence"/>
</dbReference>
<dbReference type="PANTHER" id="PTHR30619:SF1">
    <property type="entry name" value="RECOMBINATION PROTEIN 2"/>
    <property type="match status" value="1"/>
</dbReference>
<organism evidence="1 2">
    <name type="scientific">Mycobacterium deserti</name>
    <dbReference type="NCBI Taxonomy" id="2978347"/>
    <lineage>
        <taxon>Bacteria</taxon>
        <taxon>Bacillati</taxon>
        <taxon>Actinomycetota</taxon>
        <taxon>Actinomycetes</taxon>
        <taxon>Mycobacteriales</taxon>
        <taxon>Mycobacteriaceae</taxon>
        <taxon>Mycobacterium</taxon>
    </lineage>
</organism>
<evidence type="ECO:0008006" key="3">
    <source>
        <dbReference type="Google" id="ProtNLM"/>
    </source>
</evidence>
<dbReference type="RefSeq" id="WP_260992367.1">
    <property type="nucleotide sequence ID" value="NZ_JAODWD010000002.1"/>
</dbReference>
<dbReference type="InterPro" id="IPR036866">
    <property type="entry name" value="RibonucZ/Hydroxyglut_hydro"/>
</dbReference>
<name>A0ABT2MBD7_9MYCO</name>
<keyword evidence="2" id="KW-1185">Reference proteome</keyword>
<dbReference type="EMBL" id="JAODWD010000002">
    <property type="protein sequence ID" value="MCT7658306.1"/>
    <property type="molecule type" value="Genomic_DNA"/>
</dbReference>
<sequence length="418" mass="46208">MANKIFSLEVLPAKEGDCLVLRYGSKSKQKIAVIDGGPKGVYKAHLEDRLVQLRTELGVSEQDPMELDWIMVSHVDSDHTAGLIDLTEDIKSRRPNRFVKPARLWHNTFDDLIGNDARELEKVVTKSLGTASLTGDISFDSASEGVAVDALMVLANVGKGITLRDNAETLGALLNDGKGGLVVARADGKAFEVGDGLSFTVIGPMLDEVENLQRKHNEFLESQKRMASPLEALAGFLDPSVTNLSSLVLVAELGGKTILFTGDARGDKILEGMQLVGLGDRLHVDVLKGLHHGSDNNVTQEFFERVTADHYVFSGNGKHGNPERETLDLLRTARWPDENYKIYFTYEVDDIDRLRKDDWNDKRRMKEAKGKPPGPAWSVAKHSLAAFFDEHPDMAQRLVPLQADLPRHRIDLLESPAD</sequence>
<dbReference type="SUPFAM" id="SSF56281">
    <property type="entry name" value="Metallo-hydrolase/oxidoreductase"/>
    <property type="match status" value="1"/>
</dbReference>
<proteinExistence type="predicted"/>
<accession>A0ABT2MBD7</accession>
<gene>
    <name evidence="1" type="ORF">N4S67_07715</name>
</gene>
<comment type="caution">
    <text evidence="1">The sequence shown here is derived from an EMBL/GenBank/DDBJ whole genome shotgun (WGS) entry which is preliminary data.</text>
</comment>
<dbReference type="Gene3D" id="3.60.15.10">
    <property type="entry name" value="Ribonuclease Z/Hydroxyacylglutathione hydrolase-like"/>
    <property type="match status" value="1"/>
</dbReference>
<evidence type="ECO:0000313" key="2">
    <source>
        <dbReference type="Proteomes" id="UP001206639"/>
    </source>
</evidence>
<reference evidence="2" key="1">
    <citation type="submission" date="2023-07" db="EMBL/GenBank/DDBJ databases">
        <authorList>
            <person name="Deng Y."/>
            <person name="Zhang Y.-Q."/>
        </authorList>
    </citation>
    <scope>NUCLEOTIDE SEQUENCE [LARGE SCALE GENOMIC DNA]</scope>
    <source>
        <strain evidence="2">CPCC 205710</strain>
    </source>
</reference>
<dbReference type="PANTHER" id="PTHR30619">
    <property type="entry name" value="DNA INTERNALIZATION/COMPETENCE PROTEIN COMEC/REC2"/>
    <property type="match status" value="1"/>
</dbReference>